<evidence type="ECO:0000313" key="4">
    <source>
        <dbReference type="Proteomes" id="UP001597213"/>
    </source>
</evidence>
<dbReference type="Proteomes" id="UP001597213">
    <property type="component" value="Unassembled WGS sequence"/>
</dbReference>
<reference evidence="4" key="1">
    <citation type="journal article" date="2019" name="Int. J. Syst. Evol. Microbiol.">
        <title>The Global Catalogue of Microorganisms (GCM) 10K type strain sequencing project: providing services to taxonomists for standard genome sequencing and annotation.</title>
        <authorList>
            <consortium name="The Broad Institute Genomics Platform"/>
            <consortium name="The Broad Institute Genome Sequencing Center for Infectious Disease"/>
            <person name="Wu L."/>
            <person name="Ma J."/>
        </authorList>
    </citation>
    <scope>NUCLEOTIDE SEQUENCE [LARGE SCALE GENOMIC DNA]</scope>
    <source>
        <strain evidence="4">CCUG 56029</strain>
    </source>
</reference>
<organism evidence="3 4">
    <name type="scientific">Paracoccus pacificus</name>
    <dbReference type="NCBI Taxonomy" id="1463598"/>
    <lineage>
        <taxon>Bacteria</taxon>
        <taxon>Pseudomonadati</taxon>
        <taxon>Pseudomonadota</taxon>
        <taxon>Alphaproteobacteria</taxon>
        <taxon>Rhodobacterales</taxon>
        <taxon>Paracoccaceae</taxon>
        <taxon>Paracoccus</taxon>
    </lineage>
</organism>
<feature type="transmembrane region" description="Helical" evidence="2">
    <location>
        <begin position="109"/>
        <end position="126"/>
    </location>
</feature>
<keyword evidence="2" id="KW-1133">Transmembrane helix</keyword>
<keyword evidence="4" id="KW-1185">Reference proteome</keyword>
<feature type="region of interest" description="Disordered" evidence="1">
    <location>
        <begin position="303"/>
        <end position="354"/>
    </location>
</feature>
<feature type="transmembrane region" description="Helical" evidence="2">
    <location>
        <begin position="45"/>
        <end position="61"/>
    </location>
</feature>
<sequence length="354" mass="38603">MAIRFGGKYSPDGSRRYVEVKAGPGSRPPEPPPVRDPRHRLESRTTWIMVAAAPLLIGAFFQNPTALVLNLAGFGLIAAGCLITREGLRAEAAYDARRVARRPAWPRKLLGGIVTGLGLGVGALEPGASTSWGVWGACLIGFAGVVLHYLTFGPDPMRDKGMEGIDQYQQDRARRVVDEGRAYLDQMRDAIRRAGDRALDDRVARFAATAEGLFRRVEEDPETVTAARRYLGVYLMGARDATIKFVDLYTPTRDPAARRAFEQLLDDLERNFADRTRSLIEGGRTDMDIEIEVLRDRLAREGVAASTRPPAQTPSSALSSAAAPTPAPGPTEIAAPNDGEITLPMPESRSPERR</sequence>
<feature type="transmembrane region" description="Helical" evidence="2">
    <location>
        <begin position="67"/>
        <end position="88"/>
    </location>
</feature>
<feature type="region of interest" description="Disordered" evidence="1">
    <location>
        <begin position="1"/>
        <end position="38"/>
    </location>
</feature>
<feature type="compositionally biased region" description="Low complexity" evidence="1">
    <location>
        <begin position="309"/>
        <end position="336"/>
    </location>
</feature>
<evidence type="ECO:0000256" key="1">
    <source>
        <dbReference type="SAM" id="MobiDB-lite"/>
    </source>
</evidence>
<name>A0ABW4R9X9_9RHOB</name>
<gene>
    <name evidence="3" type="ORF">ACFSCT_14435</name>
</gene>
<keyword evidence="2" id="KW-0472">Membrane</keyword>
<dbReference type="RefSeq" id="WP_379143840.1">
    <property type="nucleotide sequence ID" value="NZ_JBHUEN010000043.1"/>
</dbReference>
<evidence type="ECO:0000256" key="2">
    <source>
        <dbReference type="SAM" id="Phobius"/>
    </source>
</evidence>
<protein>
    <submittedName>
        <fullName evidence="3">5-bromo-4-chloroindolyl phosphate hydrolysis family protein</fullName>
    </submittedName>
</protein>
<dbReference type="Pfam" id="PF10112">
    <property type="entry name" value="Halogen_Hydrol"/>
    <property type="match status" value="1"/>
</dbReference>
<comment type="caution">
    <text evidence="3">The sequence shown here is derived from an EMBL/GenBank/DDBJ whole genome shotgun (WGS) entry which is preliminary data.</text>
</comment>
<accession>A0ABW4R9X9</accession>
<keyword evidence="2" id="KW-0812">Transmembrane</keyword>
<dbReference type="InterPro" id="IPR018770">
    <property type="entry name" value="ChloroindolylP_hydrolase"/>
</dbReference>
<evidence type="ECO:0000313" key="3">
    <source>
        <dbReference type="EMBL" id="MFD1882917.1"/>
    </source>
</evidence>
<feature type="transmembrane region" description="Helical" evidence="2">
    <location>
        <begin position="132"/>
        <end position="152"/>
    </location>
</feature>
<dbReference type="EMBL" id="JBHUEN010000043">
    <property type="protein sequence ID" value="MFD1882917.1"/>
    <property type="molecule type" value="Genomic_DNA"/>
</dbReference>
<proteinExistence type="predicted"/>